<evidence type="ECO:0000256" key="6">
    <source>
        <dbReference type="ARBA" id="ARBA00023136"/>
    </source>
</evidence>
<evidence type="ECO:0000256" key="2">
    <source>
        <dbReference type="ARBA" id="ARBA00005745"/>
    </source>
</evidence>
<dbReference type="Proteomes" id="UP000244223">
    <property type="component" value="Unassembled WGS sequence"/>
</dbReference>
<comment type="subcellular location">
    <subcellularLocation>
        <location evidence="1">Cell membrane</location>
        <topology evidence="1">Multi-pass membrane protein</topology>
    </subcellularLocation>
</comment>
<feature type="transmembrane region" description="Helical" evidence="7">
    <location>
        <begin position="370"/>
        <end position="390"/>
    </location>
</feature>
<keyword evidence="10" id="KW-1185">Reference proteome</keyword>
<reference evidence="9 10" key="1">
    <citation type="submission" date="2018-04" db="EMBL/GenBank/DDBJ databases">
        <title>Genomic Encyclopedia of Archaeal and Bacterial Type Strains, Phase II (KMG-II): from individual species to whole genera.</title>
        <authorList>
            <person name="Goeker M."/>
        </authorList>
    </citation>
    <scope>NUCLEOTIDE SEQUENCE [LARGE SCALE GENOMIC DNA]</scope>
    <source>
        <strain evidence="9 10">DSM 5822</strain>
    </source>
</reference>
<dbReference type="InterPro" id="IPR042094">
    <property type="entry name" value="T2SS_GspF_sf"/>
</dbReference>
<feature type="transmembrane region" description="Helical" evidence="7">
    <location>
        <begin position="218"/>
        <end position="236"/>
    </location>
</feature>
<name>A0A2T5J2E3_9GAMM</name>
<evidence type="ECO:0000256" key="1">
    <source>
        <dbReference type="ARBA" id="ARBA00004651"/>
    </source>
</evidence>
<evidence type="ECO:0000256" key="3">
    <source>
        <dbReference type="ARBA" id="ARBA00022475"/>
    </source>
</evidence>
<dbReference type="Pfam" id="PF00482">
    <property type="entry name" value="T2SSF"/>
    <property type="match status" value="2"/>
</dbReference>
<feature type="domain" description="Type II secretion system protein GspF" evidence="8">
    <location>
        <begin position="268"/>
        <end position="389"/>
    </location>
</feature>
<dbReference type="PRINTS" id="PR00812">
    <property type="entry name" value="BCTERIALGSPF"/>
</dbReference>
<organism evidence="9 10">
    <name type="scientific">Agitococcus lubricus</name>
    <dbReference type="NCBI Taxonomy" id="1077255"/>
    <lineage>
        <taxon>Bacteria</taxon>
        <taxon>Pseudomonadati</taxon>
        <taxon>Pseudomonadota</taxon>
        <taxon>Gammaproteobacteria</taxon>
        <taxon>Moraxellales</taxon>
        <taxon>Moraxellaceae</taxon>
        <taxon>Agitococcus</taxon>
    </lineage>
</organism>
<dbReference type="OrthoDB" id="9805682at2"/>
<comment type="caution">
    <text evidence="9">The sequence shown here is derived from an EMBL/GenBank/DDBJ whole genome shotgun (WGS) entry which is preliminary data.</text>
</comment>
<evidence type="ECO:0000259" key="8">
    <source>
        <dbReference type="Pfam" id="PF00482"/>
    </source>
</evidence>
<comment type="similarity">
    <text evidence="2">Belongs to the GSP F family.</text>
</comment>
<gene>
    <name evidence="9" type="ORF">C8N29_103258</name>
</gene>
<protein>
    <submittedName>
        <fullName evidence="9">Type II secretion system protein F (GspF)</fullName>
    </submittedName>
</protein>
<dbReference type="InterPro" id="IPR018076">
    <property type="entry name" value="T2SS_GspF_dom"/>
</dbReference>
<dbReference type="EMBL" id="QAON01000003">
    <property type="protein sequence ID" value="PTQ90503.1"/>
    <property type="molecule type" value="Genomic_DNA"/>
</dbReference>
<evidence type="ECO:0000256" key="7">
    <source>
        <dbReference type="SAM" id="Phobius"/>
    </source>
</evidence>
<keyword evidence="3" id="KW-1003">Cell membrane</keyword>
<keyword evidence="4 7" id="KW-0812">Transmembrane</keyword>
<dbReference type="PANTHER" id="PTHR30012:SF0">
    <property type="entry name" value="TYPE II SECRETION SYSTEM PROTEIN F-RELATED"/>
    <property type="match status" value="1"/>
</dbReference>
<keyword evidence="6 7" id="KW-0472">Membrane</keyword>
<sequence>MPLYHLQALSPQGQVCQREVTANSEADAKNLLQQEGLTVLACQAADKRFLLFPSWQKNRFDVILFSHELMALLGAGLSLIEALETLSERENHAQEQAILQPLIKHMYQGLSFSAALNQFPDIFPALFIATIAASEQTGEMVDALSRYLAYQQQLGILKDKIVSAAIYPALLLGVGSLVAMFLLCYLVPRFSSVYENLDTELPLASKLLMDWGLFASQHPLAVSLSLLSLVSLLAFASQQTAVRAYLSQALYNNRWLGANLQLMQLARFYRSLSLLLRGGIPILKALDMTQGLLPLNLQQQVKQAIEAISVGQRLSIALEQAKLSTPVALRLIRAGERNGQLPEMLEQTASFHEHELSRWIDSFTRLFEPLLMLFIGLLIGGIVILLYLPIFELASSVQ</sequence>
<evidence type="ECO:0000313" key="9">
    <source>
        <dbReference type="EMBL" id="PTQ90503.1"/>
    </source>
</evidence>
<dbReference type="AlphaFoldDB" id="A0A2T5J2E3"/>
<dbReference type="GO" id="GO:0005886">
    <property type="term" value="C:plasma membrane"/>
    <property type="evidence" value="ECO:0007669"/>
    <property type="project" value="UniProtKB-SubCell"/>
</dbReference>
<evidence type="ECO:0000256" key="4">
    <source>
        <dbReference type="ARBA" id="ARBA00022692"/>
    </source>
</evidence>
<accession>A0A2T5J2E3</accession>
<keyword evidence="5 7" id="KW-1133">Transmembrane helix</keyword>
<feature type="transmembrane region" description="Helical" evidence="7">
    <location>
        <begin position="165"/>
        <end position="188"/>
    </location>
</feature>
<dbReference type="Gene3D" id="1.20.81.30">
    <property type="entry name" value="Type II secretion system (T2SS), domain F"/>
    <property type="match status" value="2"/>
</dbReference>
<dbReference type="PANTHER" id="PTHR30012">
    <property type="entry name" value="GENERAL SECRETION PATHWAY PROTEIN"/>
    <property type="match status" value="1"/>
</dbReference>
<dbReference type="InterPro" id="IPR003004">
    <property type="entry name" value="GspF/PilC"/>
</dbReference>
<evidence type="ECO:0000313" key="10">
    <source>
        <dbReference type="Proteomes" id="UP000244223"/>
    </source>
</evidence>
<proteinExistence type="inferred from homology"/>
<feature type="domain" description="Type II secretion system protein GspF" evidence="8">
    <location>
        <begin position="65"/>
        <end position="188"/>
    </location>
</feature>
<dbReference type="RefSeq" id="WP_107864940.1">
    <property type="nucleotide sequence ID" value="NZ_QAON01000003.1"/>
</dbReference>
<evidence type="ECO:0000256" key="5">
    <source>
        <dbReference type="ARBA" id="ARBA00022989"/>
    </source>
</evidence>